<keyword evidence="1" id="KW-0808">Transferase</keyword>
<sequence length="431" mass="47774">MKKTLVISDRFPLPEKFGADIRTMNLARYFAGLGLVDIAYLSDLPSGLRQMAGAGGHLEKEDVFSGKYCLQKLEYPRTLRGRFGMSVRGFPYPVREYSKASMEKLVALIEFGGYDFVLVRYLRNTAGFFGLSQAAKMKVIVDIDDVLTLSLYDTLFTPTNNALRKLFRAINKALLTYYQTRCVTAFGACLVCSEKDKLDLWGEKASESIFVVPNTLGMRGPGKLPMGSGFAGRHILLFIGALHYQPNVSGLLWFLENVYPLYRNVYPDAVLLVVGRDPLPEVIEACARSKGVELHPDVPDVVEYYKDCRAVVVPLLEGSGTRLKVLEAALLERPIISTRKGVEGLDVVSGVHFLEFNDDRSFCEAYRALSNESVYDALVASAETMVLERYSNSALSASMSKVVAYIDSRKAKMSSPRSHTPAGQPSDEAFN</sequence>
<dbReference type="Pfam" id="PF13692">
    <property type="entry name" value="Glyco_trans_1_4"/>
    <property type="match status" value="1"/>
</dbReference>
<proteinExistence type="predicted"/>
<dbReference type="SUPFAM" id="SSF53756">
    <property type="entry name" value="UDP-Glycosyltransferase/glycogen phosphorylase"/>
    <property type="match status" value="1"/>
</dbReference>
<gene>
    <name evidence="1" type="ORF">GA0061099_1008354</name>
</gene>
<dbReference type="Proteomes" id="UP000183174">
    <property type="component" value="Unassembled WGS sequence"/>
</dbReference>
<name>A0A1C3X2W5_9BRAD</name>
<reference evidence="1 2" key="1">
    <citation type="submission" date="2016-08" db="EMBL/GenBank/DDBJ databases">
        <authorList>
            <person name="Seilhamer J.J."/>
        </authorList>
    </citation>
    <scope>NUCLEOTIDE SEQUENCE [LARGE SCALE GENOMIC DNA]</scope>
    <source>
        <strain evidence="1 2">CCBAU 10071</strain>
    </source>
</reference>
<protein>
    <submittedName>
        <fullName evidence="1">Glycosyltransferase involved in cell wall bisynthesis</fullName>
    </submittedName>
</protein>
<organism evidence="1 2">
    <name type="scientific">Bradyrhizobium yuanmingense</name>
    <dbReference type="NCBI Taxonomy" id="108015"/>
    <lineage>
        <taxon>Bacteria</taxon>
        <taxon>Pseudomonadati</taxon>
        <taxon>Pseudomonadota</taxon>
        <taxon>Alphaproteobacteria</taxon>
        <taxon>Hyphomicrobiales</taxon>
        <taxon>Nitrobacteraceae</taxon>
        <taxon>Bradyrhizobium</taxon>
    </lineage>
</organism>
<dbReference type="Gene3D" id="3.40.50.2000">
    <property type="entry name" value="Glycogen Phosphorylase B"/>
    <property type="match status" value="1"/>
</dbReference>
<accession>A0A1C3X2W5</accession>
<evidence type="ECO:0000313" key="2">
    <source>
        <dbReference type="Proteomes" id="UP000183174"/>
    </source>
</evidence>
<evidence type="ECO:0000313" key="1">
    <source>
        <dbReference type="EMBL" id="SCB46344.1"/>
    </source>
</evidence>
<dbReference type="AlphaFoldDB" id="A0A1C3X2W5"/>
<dbReference type="EMBL" id="FMAE01000008">
    <property type="protein sequence ID" value="SCB46344.1"/>
    <property type="molecule type" value="Genomic_DNA"/>
</dbReference>
<dbReference type="GO" id="GO:0016740">
    <property type="term" value="F:transferase activity"/>
    <property type="evidence" value="ECO:0007669"/>
    <property type="project" value="UniProtKB-KW"/>
</dbReference>
<dbReference type="CDD" id="cd03801">
    <property type="entry name" value="GT4_PimA-like"/>
    <property type="match status" value="1"/>
</dbReference>